<evidence type="ECO:0000259" key="1">
    <source>
        <dbReference type="Pfam" id="PF00717"/>
    </source>
</evidence>
<dbReference type="InterPro" id="IPR039418">
    <property type="entry name" value="LexA-like"/>
</dbReference>
<dbReference type="STRING" id="665126.ABB55_27680"/>
<reference evidence="2 3" key="1">
    <citation type="submission" date="2015-09" db="EMBL/GenBank/DDBJ databases">
        <authorList>
            <person name="Jackson K.R."/>
            <person name="Lunt B.L."/>
            <person name="Fisher J.N.B."/>
            <person name="Gardner A.V."/>
            <person name="Bailey M.E."/>
            <person name="Deus L.M."/>
            <person name="Earl A.S."/>
            <person name="Gibby P.D."/>
            <person name="Hartmann K.A."/>
            <person name="Liu J.E."/>
            <person name="Manci A.M."/>
            <person name="Nielsen D.A."/>
            <person name="Solomon M.B."/>
            <person name="Breakwell D.P."/>
            <person name="Burnett S.H."/>
            <person name="Grose J.H."/>
        </authorList>
    </citation>
    <scope>NUCLEOTIDE SEQUENCE [LARGE SCALE GENOMIC DNA]</scope>
    <source>
        <strain evidence="2 3">16</strain>
    </source>
</reference>
<dbReference type="InterPro" id="IPR036286">
    <property type="entry name" value="LexA/Signal_pep-like_sf"/>
</dbReference>
<dbReference type="Pfam" id="PF00717">
    <property type="entry name" value="Peptidase_S24"/>
    <property type="match status" value="1"/>
</dbReference>
<sequence length="227" mass="25313">MKETPYDRVARELKRLKLSDRRASLTITDGRSADAVRNMKRGRSYMPKEPDLSRLGSLIGKTTEWILGDDDAEAPAMAALPLGMVRVPFRARLQAGVWAEHAADEVTGLDDLLLPERMVPRGIEAYAAELVGESMNRLYPSGSIILLERRFDRREDLIPGRRYHVERQKADGAIESTLKTVLRRADGSIWLVPESDDPAFQAPIRLENSIADGVSFVGRVFAAVIKS</sequence>
<dbReference type="SUPFAM" id="SSF51306">
    <property type="entry name" value="LexA/Signal peptidase"/>
    <property type="match status" value="1"/>
</dbReference>
<feature type="domain" description="Peptidase S24/S26A/S26B/S26C" evidence="1">
    <location>
        <begin position="91"/>
        <end position="221"/>
    </location>
</feature>
<dbReference type="AlphaFoldDB" id="A0A0P6WGI9"/>
<protein>
    <recommendedName>
        <fullName evidence="1">Peptidase S24/S26A/S26B/S26C domain-containing protein</fullName>
    </recommendedName>
</protein>
<comment type="caution">
    <text evidence="2">The sequence shown here is derived from an EMBL/GenBank/DDBJ whole genome shotgun (WGS) entry which is preliminary data.</text>
</comment>
<evidence type="ECO:0000313" key="3">
    <source>
        <dbReference type="Proteomes" id="UP000048984"/>
    </source>
</evidence>
<name>A0A0P6WGI9_9HYPH</name>
<organism evidence="2 3">
    <name type="scientific">Prosthecodimorpha hirschii</name>
    <dbReference type="NCBI Taxonomy" id="665126"/>
    <lineage>
        <taxon>Bacteria</taxon>
        <taxon>Pseudomonadati</taxon>
        <taxon>Pseudomonadota</taxon>
        <taxon>Alphaproteobacteria</taxon>
        <taxon>Hyphomicrobiales</taxon>
        <taxon>Ancalomicrobiaceae</taxon>
        <taxon>Prosthecodimorpha</taxon>
    </lineage>
</organism>
<reference evidence="2 3" key="2">
    <citation type="submission" date="2015-10" db="EMBL/GenBank/DDBJ databases">
        <title>Draft Genome Sequence of Prosthecomicrobium hirschii ATCC 27832.</title>
        <authorList>
            <person name="Daniel J."/>
            <person name="Givan S.A."/>
            <person name="Brun Y.V."/>
            <person name="Brown P.J."/>
        </authorList>
    </citation>
    <scope>NUCLEOTIDE SEQUENCE [LARGE SCALE GENOMIC DNA]</scope>
    <source>
        <strain evidence="2 3">16</strain>
    </source>
</reference>
<dbReference type="Gene3D" id="2.10.109.10">
    <property type="entry name" value="Umud Fragment, subunit A"/>
    <property type="match status" value="1"/>
</dbReference>
<proteinExistence type="predicted"/>
<gene>
    <name evidence="2" type="ORF">ABB55_27680</name>
</gene>
<evidence type="ECO:0000313" key="2">
    <source>
        <dbReference type="EMBL" id="KPL55548.1"/>
    </source>
</evidence>
<dbReference type="InterPro" id="IPR015927">
    <property type="entry name" value="Peptidase_S24_S26A/B/C"/>
</dbReference>
<dbReference type="Proteomes" id="UP000048984">
    <property type="component" value="Unassembled WGS sequence"/>
</dbReference>
<keyword evidence="3" id="KW-1185">Reference proteome</keyword>
<dbReference type="RefSeq" id="WP_054361716.1">
    <property type="nucleotide sequence ID" value="NZ_JAPCYQ010000001.1"/>
</dbReference>
<accession>A0A0P6WGI9</accession>
<dbReference type="CDD" id="cd06529">
    <property type="entry name" value="S24_LexA-like"/>
    <property type="match status" value="1"/>
</dbReference>
<dbReference type="EMBL" id="LJYW01000001">
    <property type="protein sequence ID" value="KPL55548.1"/>
    <property type="molecule type" value="Genomic_DNA"/>
</dbReference>